<dbReference type="GO" id="GO:0016740">
    <property type="term" value="F:transferase activity"/>
    <property type="evidence" value="ECO:0007669"/>
    <property type="project" value="UniProtKB-KW"/>
</dbReference>
<dbReference type="EMBL" id="MDEO01000036">
    <property type="protein sequence ID" value="OCX12523.1"/>
    <property type="molecule type" value="Genomic_DNA"/>
</dbReference>
<evidence type="ECO:0000259" key="1">
    <source>
        <dbReference type="Pfam" id="PF00535"/>
    </source>
</evidence>
<dbReference type="PANTHER" id="PTHR43685:SF2">
    <property type="entry name" value="GLYCOSYLTRANSFERASE 2-LIKE DOMAIN-CONTAINING PROTEIN"/>
    <property type="match status" value="1"/>
</dbReference>
<evidence type="ECO:0000313" key="2">
    <source>
        <dbReference type="EMBL" id="OCX12523.1"/>
    </source>
</evidence>
<dbReference type="PANTHER" id="PTHR43685">
    <property type="entry name" value="GLYCOSYLTRANSFERASE"/>
    <property type="match status" value="1"/>
</dbReference>
<name>A0A1C2DCU3_9HYPH</name>
<organism evidence="2 3">
    <name type="scientific">Mesorhizobium hungaricum</name>
    <dbReference type="NCBI Taxonomy" id="1566387"/>
    <lineage>
        <taxon>Bacteria</taxon>
        <taxon>Pseudomonadati</taxon>
        <taxon>Pseudomonadota</taxon>
        <taxon>Alphaproteobacteria</taxon>
        <taxon>Hyphomicrobiales</taxon>
        <taxon>Phyllobacteriaceae</taxon>
        <taxon>Mesorhizobium</taxon>
    </lineage>
</organism>
<dbReference type="OrthoDB" id="9806521at2"/>
<dbReference type="Proteomes" id="UP000094412">
    <property type="component" value="Unassembled WGS sequence"/>
</dbReference>
<dbReference type="InterPro" id="IPR050834">
    <property type="entry name" value="Glycosyltransf_2"/>
</dbReference>
<dbReference type="Pfam" id="PF00535">
    <property type="entry name" value="Glycos_transf_2"/>
    <property type="match status" value="1"/>
</dbReference>
<protein>
    <submittedName>
        <fullName evidence="2">Glycosyl transferase family A</fullName>
    </submittedName>
</protein>
<sequence>MASTTTVCVIIAAKNAERTIGRAIASALRETAVSEVVVVDDGSDDSTPQASIEADDASGRLQILKLDRNHGPAFARNRAIAQSSAPLIAILDADDFFLPGRFDSLLAGADDWDFIADNIVFIDSRNVPGTAPQVPHFEPAPRFLNIKGFIDGNISRRGASRGEIGFLKPVMRRAFLDAHGLRYDEKLRLGEDYELYARALLKGARYKVVHGCGYGAVVRPDSLSGKHRTEDLKRLYEADRAMLSGALLQDTRTALQNHERHIRARYELRHFLDIKAARGLAAAGAHALGHPGALPAIVRGVLGDKLEAFGARGKAAGNEPAAPRYLLPARADVQR</sequence>
<dbReference type="RefSeq" id="WP_024922583.1">
    <property type="nucleotide sequence ID" value="NZ_MDEO01000036.1"/>
</dbReference>
<comment type="caution">
    <text evidence="2">The sequence shown here is derived from an EMBL/GenBank/DDBJ whole genome shotgun (WGS) entry which is preliminary data.</text>
</comment>
<reference evidence="2 3" key="1">
    <citation type="submission" date="2016-08" db="EMBL/GenBank/DDBJ databases">
        <title>Whole genome sequence of Mesorhizobium sp. strain UASWS1009 isolated from industrial sewage.</title>
        <authorList>
            <person name="Crovadore J."/>
            <person name="Calmin G."/>
            <person name="Chablais R."/>
            <person name="Cochard B."/>
            <person name="Lefort F."/>
        </authorList>
    </citation>
    <scope>NUCLEOTIDE SEQUENCE [LARGE SCALE GENOMIC DNA]</scope>
    <source>
        <strain evidence="2 3">UASWS1009</strain>
    </source>
</reference>
<accession>A0A1C2DCU3</accession>
<evidence type="ECO:0000313" key="3">
    <source>
        <dbReference type="Proteomes" id="UP000094412"/>
    </source>
</evidence>
<dbReference type="STRING" id="1566387.QV13_23200"/>
<proteinExistence type="predicted"/>
<gene>
    <name evidence="2" type="ORF">QV13_23200</name>
</gene>
<dbReference type="SUPFAM" id="SSF53448">
    <property type="entry name" value="Nucleotide-diphospho-sugar transferases"/>
    <property type="match status" value="1"/>
</dbReference>
<dbReference type="AlphaFoldDB" id="A0A1C2DCU3"/>
<keyword evidence="2" id="KW-0808">Transferase</keyword>
<feature type="domain" description="Glycosyltransferase 2-like" evidence="1">
    <location>
        <begin position="8"/>
        <end position="175"/>
    </location>
</feature>
<dbReference type="Gene3D" id="3.90.550.10">
    <property type="entry name" value="Spore Coat Polysaccharide Biosynthesis Protein SpsA, Chain A"/>
    <property type="match status" value="1"/>
</dbReference>
<dbReference type="InterPro" id="IPR001173">
    <property type="entry name" value="Glyco_trans_2-like"/>
</dbReference>
<dbReference type="InterPro" id="IPR029044">
    <property type="entry name" value="Nucleotide-diphossugar_trans"/>
</dbReference>
<keyword evidence="3" id="KW-1185">Reference proteome</keyword>